<keyword evidence="9" id="KW-1185">Reference proteome</keyword>
<name>A0AAJ0FHD8_9PEZI</name>
<dbReference type="EC" id="3.6.4.13" evidence="1"/>
<dbReference type="PANTHER" id="PTHR47959">
    <property type="entry name" value="ATP-DEPENDENT RNA HELICASE RHLE-RELATED"/>
    <property type="match status" value="1"/>
</dbReference>
<feature type="domain" description="Helicase C-terminal" evidence="7">
    <location>
        <begin position="19"/>
        <end position="156"/>
    </location>
</feature>
<proteinExistence type="predicted"/>
<dbReference type="InterPro" id="IPR027417">
    <property type="entry name" value="P-loop_NTPase"/>
</dbReference>
<evidence type="ECO:0000313" key="8">
    <source>
        <dbReference type="EMBL" id="KAK1760995.1"/>
    </source>
</evidence>
<evidence type="ECO:0000256" key="2">
    <source>
        <dbReference type="ARBA" id="ARBA00022741"/>
    </source>
</evidence>
<dbReference type="EMBL" id="MU839827">
    <property type="protein sequence ID" value="KAK1760995.1"/>
    <property type="molecule type" value="Genomic_DNA"/>
</dbReference>
<gene>
    <name evidence="8" type="ORF">QBC47DRAFT_368784</name>
</gene>
<dbReference type="InterPro" id="IPR050079">
    <property type="entry name" value="DEAD_box_RNA_helicase"/>
</dbReference>
<evidence type="ECO:0000259" key="7">
    <source>
        <dbReference type="PROSITE" id="PS51194"/>
    </source>
</evidence>
<evidence type="ECO:0000256" key="4">
    <source>
        <dbReference type="ARBA" id="ARBA00022806"/>
    </source>
</evidence>
<comment type="caution">
    <text evidence="8">The sequence shown here is derived from an EMBL/GenBank/DDBJ whole genome shotgun (WGS) entry which is preliminary data.</text>
</comment>
<dbReference type="GO" id="GO:0005524">
    <property type="term" value="F:ATP binding"/>
    <property type="evidence" value="ECO:0007669"/>
    <property type="project" value="UniProtKB-KW"/>
</dbReference>
<evidence type="ECO:0000256" key="3">
    <source>
        <dbReference type="ARBA" id="ARBA00022801"/>
    </source>
</evidence>
<evidence type="ECO:0000256" key="5">
    <source>
        <dbReference type="ARBA" id="ARBA00022840"/>
    </source>
</evidence>
<dbReference type="Gene3D" id="3.40.50.300">
    <property type="entry name" value="P-loop containing nucleotide triphosphate hydrolases"/>
    <property type="match status" value="1"/>
</dbReference>
<protein>
    <recommendedName>
        <fullName evidence="1">RNA helicase</fullName>
        <ecNumber evidence="1">3.6.4.13</ecNumber>
    </recommendedName>
</protein>
<dbReference type="SMART" id="SM00490">
    <property type="entry name" value="HELICc"/>
    <property type="match status" value="1"/>
</dbReference>
<dbReference type="GO" id="GO:0005829">
    <property type="term" value="C:cytosol"/>
    <property type="evidence" value="ECO:0007669"/>
    <property type="project" value="TreeGrafter"/>
</dbReference>
<keyword evidence="5" id="KW-0067">ATP-binding</keyword>
<keyword evidence="3 8" id="KW-0378">Hydrolase</keyword>
<dbReference type="GO" id="GO:0016787">
    <property type="term" value="F:hydrolase activity"/>
    <property type="evidence" value="ECO:0007669"/>
    <property type="project" value="UniProtKB-KW"/>
</dbReference>
<evidence type="ECO:0000313" key="9">
    <source>
        <dbReference type="Proteomes" id="UP001239445"/>
    </source>
</evidence>
<keyword evidence="4" id="KW-0347">Helicase</keyword>
<dbReference type="PROSITE" id="PS51194">
    <property type="entry name" value="HELICASE_CTER"/>
    <property type="match status" value="1"/>
</dbReference>
<keyword evidence="2" id="KW-0547">Nucleotide-binding</keyword>
<evidence type="ECO:0000256" key="6">
    <source>
        <dbReference type="ARBA" id="ARBA00047984"/>
    </source>
</evidence>
<sequence>MATKFPPQRLLSHQSIPTMVHHYYLFLNQRLKDAHLVHLCNEAQKASQTTAIFTRSVSETQRVSRLLNTLKIGVVSLQSDLSPSARAASLDKLRRKECYAIVTTDVTAAGLDPIPQVDRIINFSLTWKMNPEIYTQRISNISHVGNLGLAITFVTQ</sequence>
<organism evidence="8 9">
    <name type="scientific">Echria macrotheca</name>
    <dbReference type="NCBI Taxonomy" id="438768"/>
    <lineage>
        <taxon>Eukaryota</taxon>
        <taxon>Fungi</taxon>
        <taxon>Dikarya</taxon>
        <taxon>Ascomycota</taxon>
        <taxon>Pezizomycotina</taxon>
        <taxon>Sordariomycetes</taxon>
        <taxon>Sordariomycetidae</taxon>
        <taxon>Sordariales</taxon>
        <taxon>Schizotheciaceae</taxon>
        <taxon>Echria</taxon>
    </lineage>
</organism>
<reference evidence="8" key="1">
    <citation type="submission" date="2023-06" db="EMBL/GenBank/DDBJ databases">
        <title>Genome-scale phylogeny and comparative genomics of the fungal order Sordariales.</title>
        <authorList>
            <consortium name="Lawrence Berkeley National Laboratory"/>
            <person name="Hensen N."/>
            <person name="Bonometti L."/>
            <person name="Westerberg I."/>
            <person name="Brannstrom I.O."/>
            <person name="Guillou S."/>
            <person name="Cros-Aarteil S."/>
            <person name="Calhoun S."/>
            <person name="Haridas S."/>
            <person name="Kuo A."/>
            <person name="Mondo S."/>
            <person name="Pangilinan J."/>
            <person name="Riley R."/>
            <person name="Labutti K."/>
            <person name="Andreopoulos B."/>
            <person name="Lipzen A."/>
            <person name="Chen C."/>
            <person name="Yanf M."/>
            <person name="Daum C."/>
            <person name="Ng V."/>
            <person name="Clum A."/>
            <person name="Steindorff A."/>
            <person name="Ohm R."/>
            <person name="Martin F."/>
            <person name="Silar P."/>
            <person name="Natvig D."/>
            <person name="Lalanne C."/>
            <person name="Gautier V."/>
            <person name="Ament-Velasquez S.L."/>
            <person name="Kruys A."/>
            <person name="Hutchinson M.I."/>
            <person name="Powell A.J."/>
            <person name="Barry K."/>
            <person name="Miller A.N."/>
            <person name="Grigoriev I.V."/>
            <person name="Debuchy R."/>
            <person name="Gladieux P."/>
            <person name="Thoren M.H."/>
            <person name="Johannesson H."/>
        </authorList>
    </citation>
    <scope>NUCLEOTIDE SEQUENCE</scope>
    <source>
        <strain evidence="8">PSN4</strain>
    </source>
</reference>
<dbReference type="GO" id="GO:0003724">
    <property type="term" value="F:RNA helicase activity"/>
    <property type="evidence" value="ECO:0007669"/>
    <property type="project" value="UniProtKB-EC"/>
</dbReference>
<dbReference type="Pfam" id="PF00271">
    <property type="entry name" value="Helicase_C"/>
    <property type="match status" value="1"/>
</dbReference>
<accession>A0AAJ0FHD8</accession>
<dbReference type="Proteomes" id="UP001239445">
    <property type="component" value="Unassembled WGS sequence"/>
</dbReference>
<dbReference type="SUPFAM" id="SSF52540">
    <property type="entry name" value="P-loop containing nucleoside triphosphate hydrolases"/>
    <property type="match status" value="1"/>
</dbReference>
<evidence type="ECO:0000256" key="1">
    <source>
        <dbReference type="ARBA" id="ARBA00012552"/>
    </source>
</evidence>
<dbReference type="PANTHER" id="PTHR47959:SF1">
    <property type="entry name" value="ATP-DEPENDENT RNA HELICASE DBPA"/>
    <property type="match status" value="1"/>
</dbReference>
<dbReference type="InterPro" id="IPR001650">
    <property type="entry name" value="Helicase_C-like"/>
</dbReference>
<dbReference type="AlphaFoldDB" id="A0AAJ0FHD8"/>
<comment type="catalytic activity">
    <reaction evidence="6">
        <text>ATP + H2O = ADP + phosphate + H(+)</text>
        <dbReference type="Rhea" id="RHEA:13065"/>
        <dbReference type="ChEBI" id="CHEBI:15377"/>
        <dbReference type="ChEBI" id="CHEBI:15378"/>
        <dbReference type="ChEBI" id="CHEBI:30616"/>
        <dbReference type="ChEBI" id="CHEBI:43474"/>
        <dbReference type="ChEBI" id="CHEBI:456216"/>
        <dbReference type="EC" id="3.6.4.13"/>
    </reaction>
</comment>